<organism evidence="1 2">
    <name type="scientific">Synechococcus phage ACG-2014g</name>
    <dbReference type="NCBI Taxonomy" id="1493512"/>
    <lineage>
        <taxon>Viruses</taxon>
        <taxon>Duplodnaviria</taxon>
        <taxon>Heunggongvirae</taxon>
        <taxon>Uroviricota</taxon>
        <taxon>Caudoviricetes</taxon>
        <taxon>Pantevenvirales</taxon>
        <taxon>Kyanoviridae</taxon>
        <taxon>Macariavirus</taxon>
        <taxon>Macariavirus tuscon14g</taxon>
    </lineage>
</organism>
<dbReference type="Proteomes" id="UP000033010">
    <property type="component" value="Segment"/>
</dbReference>
<keyword evidence="2" id="KW-1185">Reference proteome</keyword>
<dbReference type="GeneID" id="24171846"/>
<reference evidence="1 2" key="1">
    <citation type="submission" date="2013-12" db="EMBL/GenBank/DDBJ databases">
        <title>Ecological redundancy of diverse viral populations within a natural community.</title>
        <authorList>
            <person name="Gregory A.C."/>
            <person name="LaButti K."/>
            <person name="Copeland A."/>
            <person name="Woyke T."/>
            <person name="Sullivan M.B."/>
        </authorList>
    </citation>
    <scope>NUCLEOTIDE SEQUENCE [LARGE SCALE GENOMIC DNA]</scope>
    <source>
        <strain evidence="1">Syn7803US105</strain>
    </source>
</reference>
<dbReference type="InterPro" id="IPR014954">
    <property type="entry name" value="DUF1825"/>
</dbReference>
<evidence type="ECO:0008006" key="3">
    <source>
        <dbReference type="Google" id="ProtNLM"/>
    </source>
</evidence>
<dbReference type="Pfam" id="PF08855">
    <property type="entry name" value="DUF1825"/>
    <property type="match status" value="1"/>
</dbReference>
<dbReference type="OrthoDB" id="19711at10239"/>
<accession>A0A0E3FDK5</accession>
<evidence type="ECO:0000313" key="2">
    <source>
        <dbReference type="Proteomes" id="UP000033010"/>
    </source>
</evidence>
<dbReference type="KEGG" id="vg:24171846"/>
<sequence length="110" mass="12475">MSFFKSEQVQDNLQDIFKTYQQIAGVTSRLNAMNKEERLDHIEQCKNLIDKQKTFYGRLSLSSAEDAEASDMKTRINALANAFGYANLLECMDAMIQTLEQAAQQEVDGD</sequence>
<gene>
    <name evidence="1" type="ORF">Syn7803US105_216</name>
</gene>
<evidence type="ECO:0000313" key="1">
    <source>
        <dbReference type="EMBL" id="AIX24560.1"/>
    </source>
</evidence>
<name>A0A0E3FDK5_9CAUD</name>
<dbReference type="RefSeq" id="YP_009133776.1">
    <property type="nucleotide sequence ID" value="NC_026924.1"/>
</dbReference>
<dbReference type="EMBL" id="KJ019071">
    <property type="protein sequence ID" value="AIX24560.1"/>
    <property type="molecule type" value="Genomic_DNA"/>
</dbReference>
<proteinExistence type="predicted"/>
<protein>
    <recommendedName>
        <fullName evidence="3">DUF1825 domain-containing protein</fullName>
    </recommendedName>
</protein>